<evidence type="ECO:0000313" key="2">
    <source>
        <dbReference type="Proteomes" id="UP000595806"/>
    </source>
</evidence>
<sequence>MSTYKNRHGLRTRVVGNGVIEVWLGEPMNAESCLIANFHEVYLPSVLHQLMNTHKAPRVLNRDEVKYA</sequence>
<dbReference type="Proteomes" id="UP000595806">
    <property type="component" value="Segment"/>
</dbReference>
<dbReference type="EMBL" id="MW358930">
    <property type="protein sequence ID" value="QQK88427.1"/>
    <property type="molecule type" value="Genomic_DNA"/>
</dbReference>
<reference evidence="1 2" key="1">
    <citation type="submission" date="2020-12" db="EMBL/GenBank/DDBJ databases">
        <authorList>
            <person name="Rakov C."/>
            <person name="Alkalay-Oren S."/>
            <person name="Coppenhagen-Glazer S."/>
            <person name="Hazan R."/>
        </authorList>
    </citation>
    <scope>NUCLEOTIDE SEQUENCE [LARGE SCALE GENOMIC DNA]</scope>
</reference>
<accession>A0A7U3WDY0</accession>
<name>A0A7U3WDY0_9CAUD</name>
<organism evidence="1 2">
    <name type="scientific">Providencia phage PSTRCR_114</name>
    <dbReference type="NCBI Taxonomy" id="2800824"/>
    <lineage>
        <taxon>Viruses</taxon>
        <taxon>Duplodnaviria</taxon>
        <taxon>Heunggongvirae</taxon>
        <taxon>Uroviricota</taxon>
        <taxon>Caudoviricetes</taxon>
        <taxon>Autographivirales</taxon>
        <taxon>Autoscriptoviridae</taxon>
        <taxon>Slopekvirinae</taxon>
        <taxon>Kakivirus</taxon>
        <taxon>Kakivirus PSTRCR114</taxon>
    </lineage>
</organism>
<protein>
    <submittedName>
        <fullName evidence="1">DNA polymerase III epsilon subunit</fullName>
    </submittedName>
</protein>
<proteinExistence type="predicted"/>
<evidence type="ECO:0000313" key="1">
    <source>
        <dbReference type="EMBL" id="QQK88427.1"/>
    </source>
</evidence>
<keyword evidence="2" id="KW-1185">Reference proteome</keyword>